<accession>A0ABV1A2U0</accession>
<evidence type="ECO:0000313" key="1">
    <source>
        <dbReference type="EMBL" id="MEQ2312576.1"/>
    </source>
</evidence>
<sequence length="53" mass="6212">GFHAWRQAPNFKNIVETIPRFRKSHKLALGSLWRLDIFLIDSLSGLDNTFQQQ</sequence>
<gene>
    <name evidence="1" type="ORF">AMECASPLE_032470</name>
</gene>
<protein>
    <submittedName>
        <fullName evidence="1">Uncharacterized protein</fullName>
    </submittedName>
</protein>
<proteinExistence type="predicted"/>
<organism evidence="1 2">
    <name type="scientific">Ameca splendens</name>
    <dbReference type="NCBI Taxonomy" id="208324"/>
    <lineage>
        <taxon>Eukaryota</taxon>
        <taxon>Metazoa</taxon>
        <taxon>Chordata</taxon>
        <taxon>Craniata</taxon>
        <taxon>Vertebrata</taxon>
        <taxon>Euteleostomi</taxon>
        <taxon>Actinopterygii</taxon>
        <taxon>Neopterygii</taxon>
        <taxon>Teleostei</taxon>
        <taxon>Neoteleostei</taxon>
        <taxon>Acanthomorphata</taxon>
        <taxon>Ovalentaria</taxon>
        <taxon>Atherinomorphae</taxon>
        <taxon>Cyprinodontiformes</taxon>
        <taxon>Goodeidae</taxon>
        <taxon>Ameca</taxon>
    </lineage>
</organism>
<feature type="non-terminal residue" evidence="1">
    <location>
        <position position="1"/>
    </location>
</feature>
<dbReference type="Proteomes" id="UP001469553">
    <property type="component" value="Unassembled WGS sequence"/>
</dbReference>
<keyword evidence="2" id="KW-1185">Reference proteome</keyword>
<reference evidence="1 2" key="1">
    <citation type="submission" date="2021-06" db="EMBL/GenBank/DDBJ databases">
        <authorList>
            <person name="Palmer J.M."/>
        </authorList>
    </citation>
    <scope>NUCLEOTIDE SEQUENCE [LARGE SCALE GENOMIC DNA]</scope>
    <source>
        <strain evidence="1 2">AS_MEX2019</strain>
        <tissue evidence="1">Muscle</tissue>
    </source>
</reference>
<comment type="caution">
    <text evidence="1">The sequence shown here is derived from an EMBL/GenBank/DDBJ whole genome shotgun (WGS) entry which is preliminary data.</text>
</comment>
<dbReference type="EMBL" id="JAHRIP010079456">
    <property type="protein sequence ID" value="MEQ2312576.1"/>
    <property type="molecule type" value="Genomic_DNA"/>
</dbReference>
<evidence type="ECO:0000313" key="2">
    <source>
        <dbReference type="Proteomes" id="UP001469553"/>
    </source>
</evidence>
<name>A0ABV1A2U0_9TELE</name>